<comment type="subcellular location">
    <subcellularLocation>
        <location evidence="1">Cell membrane</location>
        <topology evidence="1">Multi-pass membrane protein</topology>
    </subcellularLocation>
</comment>
<evidence type="ECO:0000259" key="9">
    <source>
        <dbReference type="Pfam" id="PF12704"/>
    </source>
</evidence>
<keyword evidence="11" id="KW-1185">Reference proteome</keyword>
<evidence type="ECO:0000256" key="3">
    <source>
        <dbReference type="ARBA" id="ARBA00022475"/>
    </source>
</evidence>
<evidence type="ECO:0000256" key="4">
    <source>
        <dbReference type="ARBA" id="ARBA00022692"/>
    </source>
</evidence>
<dbReference type="PANTHER" id="PTHR43738">
    <property type="entry name" value="ABC TRANSPORTER, MEMBRANE PROTEIN"/>
    <property type="match status" value="1"/>
</dbReference>
<feature type="transmembrane region" description="Helical" evidence="7">
    <location>
        <begin position="339"/>
        <end position="359"/>
    </location>
</feature>
<keyword evidence="6 7" id="KW-0472">Membrane</keyword>
<evidence type="ECO:0000256" key="5">
    <source>
        <dbReference type="ARBA" id="ARBA00022989"/>
    </source>
</evidence>
<evidence type="ECO:0000313" key="10">
    <source>
        <dbReference type="EMBL" id="QUV94732.1"/>
    </source>
</evidence>
<dbReference type="PANTHER" id="PTHR43738:SF1">
    <property type="entry name" value="HEMIN TRANSPORT SYSTEM PERMEASE PROTEIN HRTB-RELATED"/>
    <property type="match status" value="1"/>
</dbReference>
<evidence type="ECO:0000256" key="1">
    <source>
        <dbReference type="ARBA" id="ARBA00004651"/>
    </source>
</evidence>
<keyword evidence="3" id="KW-1003">Cell membrane</keyword>
<evidence type="ECO:0000313" key="11">
    <source>
        <dbReference type="Proteomes" id="UP000677668"/>
    </source>
</evidence>
<sequence length="375" mass="41039">MWRIGLKMLMGDRAKYFTLVGGVSVVVFLFVQQGSVFCGLIGRTAKPVEAIGAPIWVVDRNLQVVDEFKGLLDTDLLRVRSVEGVKWAVPLFIRQAQVRLPNGKFQAVRLVGIDSATLVGRPPRLLEGNIEDLNAPDAVIVGRAEMERLGSPKIGDTFEINDRRARVVGIADVPRDFLSNPYLYTTFERAVQYVPRERKLMNYILAAPKEGYTTQQVLENIQRTTGLAAYDEDGMRWLTMNYYMRNTGIPVNIGISVVLVFLVGMAVIGQTFYAFALQNEKYFGALKAMGAGSGTLVGMIVLQSIIVGLIGYGIGAGGGSLVGYLGGRGAGKLAFYTPYQLLIISFAATMLICVLSSLLSIQRVLRLEPAVVFRG</sequence>
<feature type="transmembrane region" description="Helical" evidence="7">
    <location>
        <begin position="296"/>
        <end position="319"/>
    </location>
</feature>
<keyword evidence="5 7" id="KW-1133">Transmembrane helix</keyword>
<feature type="domain" description="MacB-like periplasmic core" evidence="9">
    <location>
        <begin position="67"/>
        <end position="223"/>
    </location>
</feature>
<evidence type="ECO:0000259" key="8">
    <source>
        <dbReference type="Pfam" id="PF02687"/>
    </source>
</evidence>
<evidence type="ECO:0000256" key="7">
    <source>
        <dbReference type="SAM" id="Phobius"/>
    </source>
</evidence>
<dbReference type="Proteomes" id="UP000677668">
    <property type="component" value="Chromosome 1"/>
</dbReference>
<keyword evidence="4 7" id="KW-0812">Transmembrane</keyword>
<proteinExistence type="predicted"/>
<dbReference type="InterPro" id="IPR003838">
    <property type="entry name" value="ABC3_permease_C"/>
</dbReference>
<reference evidence="10 11" key="1">
    <citation type="submission" date="2021-03" db="EMBL/GenBank/DDBJ databases">
        <title>Genomic and phenotypic characterization of Chloracidobacterium isolates provides evidence for multiple species.</title>
        <authorList>
            <person name="Saini M.K."/>
            <person name="Costas A.M.G."/>
            <person name="Tank M."/>
            <person name="Bryant D.A."/>
        </authorList>
    </citation>
    <scope>NUCLEOTIDE SEQUENCE [LARGE SCALE GENOMIC DNA]</scope>
    <source>
        <strain evidence="10 11">N</strain>
    </source>
</reference>
<name>A0ABX8B3Q8_9BACT</name>
<feature type="domain" description="ABC3 transporter permease C-terminal" evidence="8">
    <location>
        <begin position="255"/>
        <end position="369"/>
    </location>
</feature>
<evidence type="ECO:0000256" key="6">
    <source>
        <dbReference type="ARBA" id="ARBA00023136"/>
    </source>
</evidence>
<keyword evidence="2" id="KW-0813">Transport</keyword>
<dbReference type="RefSeq" id="WP_211423003.1">
    <property type="nucleotide sequence ID" value="NZ_CP072642.1"/>
</dbReference>
<dbReference type="InterPro" id="IPR025857">
    <property type="entry name" value="MacB_PCD"/>
</dbReference>
<organism evidence="10 11">
    <name type="scientific">Chloracidobacterium sp. N</name>
    <dbReference type="NCBI Taxonomy" id="2821540"/>
    <lineage>
        <taxon>Bacteria</taxon>
        <taxon>Pseudomonadati</taxon>
        <taxon>Acidobacteriota</taxon>
        <taxon>Terriglobia</taxon>
        <taxon>Terriglobales</taxon>
        <taxon>Acidobacteriaceae</taxon>
        <taxon>Chloracidobacterium</taxon>
        <taxon>Chloracidobacterium aggregatum</taxon>
    </lineage>
</organism>
<dbReference type="EMBL" id="CP072642">
    <property type="protein sequence ID" value="QUV94732.1"/>
    <property type="molecule type" value="Genomic_DNA"/>
</dbReference>
<dbReference type="Pfam" id="PF12704">
    <property type="entry name" value="MacB_PCD"/>
    <property type="match status" value="1"/>
</dbReference>
<gene>
    <name evidence="10" type="ORF">J8C05_04600</name>
</gene>
<evidence type="ECO:0000256" key="2">
    <source>
        <dbReference type="ARBA" id="ARBA00022448"/>
    </source>
</evidence>
<dbReference type="InterPro" id="IPR051125">
    <property type="entry name" value="ABC-4/HrtB_transporter"/>
</dbReference>
<protein>
    <submittedName>
        <fullName evidence="10">FtsX-like permease family protein</fullName>
    </submittedName>
</protein>
<accession>A0ABX8B3Q8</accession>
<dbReference type="Pfam" id="PF02687">
    <property type="entry name" value="FtsX"/>
    <property type="match status" value="1"/>
</dbReference>
<feature type="transmembrane region" description="Helical" evidence="7">
    <location>
        <begin position="253"/>
        <end position="275"/>
    </location>
</feature>